<keyword evidence="1" id="KW-0812">Transmembrane</keyword>
<name>A0A371IVT6_9FIRM</name>
<protein>
    <submittedName>
        <fullName evidence="2">Uncharacterized protein</fullName>
    </submittedName>
</protein>
<proteinExistence type="predicted"/>
<sequence>MDSTENNNNVYSNYSKIDGKSSKDIENDKFTMKKNDNLHCKICEKDNSFSSTYCKFCGNDLNEIVTLNEAKGKLKFKEVIKNDLAYLNLKNIILTSGLAVIMLLLVAIGFKFMISNQFKQISNSINLVHILLGLNLGTVNVSTSTMMGSSSVSAKFGLLLSVILPIVAMIISNFIFMKKPKKDSKSNLIDSIGVGIVYGGFLGILCIFTNVRANPHDLFQYGYSLGFSYKFLSLFINGFIIGFLSTYFIGLRKEHIEKNIYLGIFRQAFKIIFLGYILIFILLGMLSISNSNYLMELGLSSYIGKLGLGVVLTQLSIYVWSFANLIPVNIGVYKLSVIDAGGTYLMGDSKLIFCAMVALSALILLIAGCKLKSKYKKEGIKSVLTLAISYSIFMGILSMFTTIQLTTYSSSTYMGFSLITTLIISFIYSFIMSFVGYKLNTFTN</sequence>
<keyword evidence="1" id="KW-0472">Membrane</keyword>
<feature type="transmembrane region" description="Helical" evidence="1">
    <location>
        <begin position="350"/>
        <end position="371"/>
    </location>
</feature>
<dbReference type="AlphaFoldDB" id="A0A371IVT6"/>
<feature type="transmembrane region" description="Helical" evidence="1">
    <location>
        <begin position="156"/>
        <end position="176"/>
    </location>
</feature>
<evidence type="ECO:0000313" key="3">
    <source>
        <dbReference type="Proteomes" id="UP000243494"/>
    </source>
</evidence>
<comment type="caution">
    <text evidence="2">The sequence shown here is derived from an EMBL/GenBank/DDBJ whole genome shotgun (WGS) entry which is preliminary data.</text>
</comment>
<feature type="transmembrane region" description="Helical" evidence="1">
    <location>
        <begin position="126"/>
        <end position="144"/>
    </location>
</feature>
<dbReference type="EMBL" id="NOJZ02000002">
    <property type="protein sequence ID" value="RDY24578.1"/>
    <property type="molecule type" value="Genomic_DNA"/>
</dbReference>
<dbReference type="Proteomes" id="UP000243494">
    <property type="component" value="Unassembled WGS sequence"/>
</dbReference>
<evidence type="ECO:0000313" key="2">
    <source>
        <dbReference type="EMBL" id="RDY24578.1"/>
    </source>
</evidence>
<gene>
    <name evidence="2" type="ORF">CHF27_002750</name>
</gene>
<feature type="transmembrane region" description="Helical" evidence="1">
    <location>
        <begin position="271"/>
        <end position="289"/>
    </location>
</feature>
<feature type="transmembrane region" description="Helical" evidence="1">
    <location>
        <begin position="383"/>
        <end position="403"/>
    </location>
</feature>
<dbReference type="OrthoDB" id="1750859at2"/>
<feature type="transmembrane region" description="Helical" evidence="1">
    <location>
        <begin position="188"/>
        <end position="211"/>
    </location>
</feature>
<feature type="transmembrane region" description="Helical" evidence="1">
    <location>
        <begin position="415"/>
        <end position="437"/>
    </location>
</feature>
<reference evidence="2 3" key="1">
    <citation type="journal article" date="2017" name="Genome Announc.">
        <title>Draft Genome Sequence of Romboutsia maritimum sp. nov. Strain CCRI-22766(T), Isolated from Coastal Estuarine Mud.</title>
        <authorList>
            <person name="Maheux A.F."/>
            <person name="Boudreau D.K."/>
            <person name="Berube E."/>
            <person name="Boissinot M."/>
            <person name="Raymond F."/>
            <person name="Brodeur S."/>
            <person name="Corbeil J."/>
            <person name="Brightwell G."/>
            <person name="Broda D."/>
            <person name="Omar R.F."/>
            <person name="Bergeron M.G."/>
        </authorList>
    </citation>
    <scope>NUCLEOTIDE SEQUENCE [LARGE SCALE GENOMIC DNA]</scope>
    <source>
        <strain evidence="2 3">CCRI-22766</strain>
    </source>
</reference>
<feature type="transmembrane region" description="Helical" evidence="1">
    <location>
        <begin position="92"/>
        <end position="114"/>
    </location>
</feature>
<dbReference type="RefSeq" id="WP_095405964.1">
    <property type="nucleotide sequence ID" value="NZ_NOJZ02000002.1"/>
</dbReference>
<feature type="transmembrane region" description="Helical" evidence="1">
    <location>
        <begin position="231"/>
        <end position="250"/>
    </location>
</feature>
<evidence type="ECO:0000256" key="1">
    <source>
        <dbReference type="SAM" id="Phobius"/>
    </source>
</evidence>
<keyword evidence="1" id="KW-1133">Transmembrane helix</keyword>
<keyword evidence="3" id="KW-1185">Reference proteome</keyword>
<organism evidence="2 3">
    <name type="scientific">Romboutsia maritimum</name>
    <dbReference type="NCBI Taxonomy" id="2020948"/>
    <lineage>
        <taxon>Bacteria</taxon>
        <taxon>Bacillati</taxon>
        <taxon>Bacillota</taxon>
        <taxon>Clostridia</taxon>
        <taxon>Peptostreptococcales</taxon>
        <taxon>Peptostreptococcaceae</taxon>
        <taxon>Romboutsia</taxon>
    </lineage>
</organism>
<accession>A0A371IVT6</accession>